<evidence type="ECO:0000313" key="4">
    <source>
        <dbReference type="EnsemblProtists" id="EOD27536"/>
    </source>
</evidence>
<reference evidence="4" key="2">
    <citation type="submission" date="2024-10" db="UniProtKB">
        <authorList>
            <consortium name="EnsemblProtists"/>
        </authorList>
    </citation>
    <scope>IDENTIFICATION</scope>
</reference>
<proteinExistence type="inferred from homology"/>
<protein>
    <recommendedName>
        <fullName evidence="3">Sulfatase N-terminal domain-containing protein</fullName>
    </recommendedName>
</protein>
<evidence type="ECO:0000259" key="3">
    <source>
        <dbReference type="Pfam" id="PF00884"/>
    </source>
</evidence>
<dbReference type="PANTHER" id="PTHR42693:SF53">
    <property type="entry name" value="ENDO-4-O-SULFATASE"/>
    <property type="match status" value="1"/>
</dbReference>
<feature type="domain" description="Sulfatase N-terminal" evidence="3">
    <location>
        <begin position="223"/>
        <end position="293"/>
    </location>
</feature>
<dbReference type="GO" id="GO:0004065">
    <property type="term" value="F:arylsulfatase activity"/>
    <property type="evidence" value="ECO:0007669"/>
    <property type="project" value="TreeGrafter"/>
</dbReference>
<dbReference type="SUPFAM" id="SSF53649">
    <property type="entry name" value="Alkaline phosphatase-like"/>
    <property type="match status" value="1"/>
</dbReference>
<comment type="similarity">
    <text evidence="1">Belongs to the sulfatase family.</text>
</comment>
<name>A0A0D3JVK1_EMIH1</name>
<dbReference type="Proteomes" id="UP000013827">
    <property type="component" value="Unassembled WGS sequence"/>
</dbReference>
<dbReference type="AlphaFoldDB" id="A0A0D3JVK1"/>
<dbReference type="Gene3D" id="3.40.720.10">
    <property type="entry name" value="Alkaline Phosphatase, subunit A"/>
    <property type="match status" value="1"/>
</dbReference>
<dbReference type="InterPro" id="IPR017850">
    <property type="entry name" value="Alkaline_phosphatase_core_sf"/>
</dbReference>
<dbReference type="RefSeq" id="XP_005779965.1">
    <property type="nucleotide sequence ID" value="XM_005779908.1"/>
</dbReference>
<dbReference type="STRING" id="2903.R1EX40"/>
<dbReference type="HOGENOM" id="CLU_006332_10_4_1"/>
<reference evidence="5" key="1">
    <citation type="journal article" date="2013" name="Nature">
        <title>Pan genome of the phytoplankton Emiliania underpins its global distribution.</title>
        <authorList>
            <person name="Read B.A."/>
            <person name="Kegel J."/>
            <person name="Klute M.J."/>
            <person name="Kuo A."/>
            <person name="Lefebvre S.C."/>
            <person name="Maumus F."/>
            <person name="Mayer C."/>
            <person name="Miller J."/>
            <person name="Monier A."/>
            <person name="Salamov A."/>
            <person name="Young J."/>
            <person name="Aguilar M."/>
            <person name="Claverie J.M."/>
            <person name="Frickenhaus S."/>
            <person name="Gonzalez K."/>
            <person name="Herman E.K."/>
            <person name="Lin Y.C."/>
            <person name="Napier J."/>
            <person name="Ogata H."/>
            <person name="Sarno A.F."/>
            <person name="Shmutz J."/>
            <person name="Schroeder D."/>
            <person name="de Vargas C."/>
            <person name="Verret F."/>
            <person name="von Dassow P."/>
            <person name="Valentin K."/>
            <person name="Van de Peer Y."/>
            <person name="Wheeler G."/>
            <person name="Dacks J.B."/>
            <person name="Delwiche C.F."/>
            <person name="Dyhrman S.T."/>
            <person name="Glockner G."/>
            <person name="John U."/>
            <person name="Richards T."/>
            <person name="Worden A.Z."/>
            <person name="Zhang X."/>
            <person name="Grigoriev I.V."/>
            <person name="Allen A.E."/>
            <person name="Bidle K."/>
            <person name="Borodovsky M."/>
            <person name="Bowler C."/>
            <person name="Brownlee C."/>
            <person name="Cock J.M."/>
            <person name="Elias M."/>
            <person name="Gladyshev V.N."/>
            <person name="Groth M."/>
            <person name="Guda C."/>
            <person name="Hadaegh A."/>
            <person name="Iglesias-Rodriguez M.D."/>
            <person name="Jenkins J."/>
            <person name="Jones B.M."/>
            <person name="Lawson T."/>
            <person name="Leese F."/>
            <person name="Lindquist E."/>
            <person name="Lobanov A."/>
            <person name="Lomsadze A."/>
            <person name="Malik S.B."/>
            <person name="Marsh M.E."/>
            <person name="Mackinder L."/>
            <person name="Mock T."/>
            <person name="Mueller-Roeber B."/>
            <person name="Pagarete A."/>
            <person name="Parker M."/>
            <person name="Probert I."/>
            <person name="Quesneville H."/>
            <person name="Raines C."/>
            <person name="Rensing S.A."/>
            <person name="Riano-Pachon D.M."/>
            <person name="Richier S."/>
            <person name="Rokitta S."/>
            <person name="Shiraiwa Y."/>
            <person name="Soanes D.M."/>
            <person name="van der Giezen M."/>
            <person name="Wahlund T.M."/>
            <person name="Williams B."/>
            <person name="Wilson W."/>
            <person name="Wolfe G."/>
            <person name="Wurch L.L."/>
        </authorList>
    </citation>
    <scope>NUCLEOTIDE SEQUENCE</scope>
</reference>
<evidence type="ECO:0000256" key="1">
    <source>
        <dbReference type="ARBA" id="ARBA00008779"/>
    </source>
</evidence>
<dbReference type="PaxDb" id="2903-EOD27536"/>
<dbReference type="InterPro" id="IPR000917">
    <property type="entry name" value="Sulfatase_N"/>
</dbReference>
<sequence length="417" mass="45216">MRPTLDRPSILWLMADDLGAGEPSFTSPGLLRTPNLDALAGAGMRFTAAYAGYTVCAPSRATFFTGRHSGRLAGAPADWPLLPQLLQAAGYETVAFGKSAPMDIVTPPRLPSVVEWGGTPLDFGFDRFAGQPSQLYCHNMYPADWTVGGRVEPLPLNHKPRSRRLCMARPDAYNYTTDLFADAAIGWLRARTPGPPFFAYVSFTVPHAGGWDQAPHAAEEGQPVGDLLQTLAERGLERSTAVFFASDNGAHEEGGHRVGFFNSTGGLRGHKRAFYEGGVRSPSVVRWPGVTPPGAVSDVPLEMAGAPLPRNGTFDGRSIVPALRGEPMRPPPYLFWTWRGEAADEASPAKLAGTRWRRVTGLLRAVLRPSLDDVMELYNLTADPGEETNLAAVERSVVVDIKRLLIREGVSCECFQC</sequence>
<keyword evidence="2" id="KW-0378">Hydrolase</keyword>
<keyword evidence="5" id="KW-1185">Reference proteome</keyword>
<dbReference type="GeneID" id="17273081"/>
<dbReference type="KEGG" id="ehx:EMIHUDRAFT_235621"/>
<dbReference type="PANTHER" id="PTHR42693">
    <property type="entry name" value="ARYLSULFATASE FAMILY MEMBER"/>
    <property type="match status" value="1"/>
</dbReference>
<dbReference type="EnsemblProtists" id="EOD27536">
    <property type="protein sequence ID" value="EOD27536"/>
    <property type="gene ID" value="EMIHUDRAFT_235621"/>
</dbReference>
<dbReference type="Pfam" id="PF00884">
    <property type="entry name" value="Sulfatase"/>
    <property type="match status" value="2"/>
</dbReference>
<evidence type="ECO:0000256" key="2">
    <source>
        <dbReference type="ARBA" id="ARBA00022801"/>
    </source>
</evidence>
<organism evidence="4 5">
    <name type="scientific">Emiliania huxleyi (strain CCMP1516)</name>
    <dbReference type="NCBI Taxonomy" id="280463"/>
    <lineage>
        <taxon>Eukaryota</taxon>
        <taxon>Haptista</taxon>
        <taxon>Haptophyta</taxon>
        <taxon>Prymnesiophyceae</taxon>
        <taxon>Isochrysidales</taxon>
        <taxon>Noelaerhabdaceae</taxon>
        <taxon>Emiliania</taxon>
    </lineage>
</organism>
<dbReference type="OMA" id="EACMANP"/>
<evidence type="ECO:0000313" key="5">
    <source>
        <dbReference type="Proteomes" id="UP000013827"/>
    </source>
</evidence>
<dbReference type="InterPro" id="IPR050738">
    <property type="entry name" value="Sulfatase"/>
</dbReference>
<feature type="domain" description="Sulfatase N-terminal" evidence="3">
    <location>
        <begin position="8"/>
        <end position="219"/>
    </location>
</feature>
<accession>A0A0D3JVK1</accession>
<dbReference type="eggNOG" id="KOG3867">
    <property type="taxonomic scope" value="Eukaryota"/>
</dbReference>